<dbReference type="RefSeq" id="WP_077834382.1">
    <property type="nucleotide sequence ID" value="NZ_CP096984.1"/>
</dbReference>
<feature type="compositionally biased region" description="Low complexity" evidence="1">
    <location>
        <begin position="149"/>
        <end position="172"/>
    </location>
</feature>
<dbReference type="STRING" id="84029.CROST_06470"/>
<dbReference type="Proteomes" id="UP000190951">
    <property type="component" value="Plasmid p330"/>
</dbReference>
<keyword evidence="2" id="KW-0812">Transmembrane</keyword>
<name>A0A1S8M2I1_9CLOT</name>
<dbReference type="EMBL" id="CP096984">
    <property type="protein sequence ID" value="URZ13956.1"/>
    <property type="molecule type" value="Genomic_DNA"/>
</dbReference>
<keyword evidence="3" id="KW-0614">Plasmid</keyword>
<reference evidence="3 4" key="1">
    <citation type="submission" date="2022-04" db="EMBL/GenBank/DDBJ databases">
        <title>Genome sequence of C. roseum typestrain.</title>
        <authorList>
            <person name="Poehlein A."/>
            <person name="Schoch T."/>
            <person name="Duerre P."/>
            <person name="Daniel R."/>
        </authorList>
    </citation>
    <scope>NUCLEOTIDE SEQUENCE [LARGE SCALE GENOMIC DNA]</scope>
    <source>
        <strain evidence="3 4">DSM 7320</strain>
        <plasmid evidence="3 4">p330</plasmid>
    </source>
</reference>
<evidence type="ECO:0000313" key="4">
    <source>
        <dbReference type="Proteomes" id="UP000190951"/>
    </source>
</evidence>
<keyword evidence="2" id="KW-1133">Transmembrane helix</keyword>
<gene>
    <name evidence="3" type="ORF">CROST_047340</name>
</gene>
<sequence length="315" mass="35759">MSKKYKKALEEIVISEDMKKRILHNVLSKNVKVKKYKIGVRSKLIIASVLAVFSIALILKSYFYILLKNGSSKVDNIAKVHRVLRKPQSKEVENNVKPKGKNDSEENKDMENQKIIKQYVYNKNHKQRSNQEQNDNKNIKPNENKQDNNNRNNVTRNNSNNNNIVSSVPSVTLENNENEYKTLEEAEKAVNFKINDLKNLPTGFNLSKISVLENKTIEIDYNLEKDVMKFTALKNSGALTGTYDGDKGGNVLNINGVKVMLKEDKDKIVKGATWEKDNISYSISFENGIEEEKVISIISSNCGTNNITDKSSDKP</sequence>
<keyword evidence="2" id="KW-0472">Membrane</keyword>
<proteinExistence type="predicted"/>
<organism evidence="3 4">
    <name type="scientific">Clostridium felsineum</name>
    <dbReference type="NCBI Taxonomy" id="36839"/>
    <lineage>
        <taxon>Bacteria</taxon>
        <taxon>Bacillati</taxon>
        <taxon>Bacillota</taxon>
        <taxon>Clostridia</taxon>
        <taxon>Eubacteriales</taxon>
        <taxon>Clostridiaceae</taxon>
        <taxon>Clostridium</taxon>
    </lineage>
</organism>
<feature type="region of interest" description="Disordered" evidence="1">
    <location>
        <begin position="87"/>
        <end position="173"/>
    </location>
</feature>
<feature type="compositionally biased region" description="Basic and acidic residues" evidence="1">
    <location>
        <begin position="134"/>
        <end position="148"/>
    </location>
</feature>
<evidence type="ECO:0000256" key="2">
    <source>
        <dbReference type="SAM" id="Phobius"/>
    </source>
</evidence>
<protein>
    <submittedName>
        <fullName evidence="3">Uncharacterized protein</fullName>
    </submittedName>
</protein>
<evidence type="ECO:0000256" key="1">
    <source>
        <dbReference type="SAM" id="MobiDB-lite"/>
    </source>
</evidence>
<accession>A0A1S8M2I1</accession>
<feature type="transmembrane region" description="Helical" evidence="2">
    <location>
        <begin position="44"/>
        <end position="67"/>
    </location>
</feature>
<dbReference type="KEGG" id="crw:CROST_047340"/>
<dbReference type="AlphaFoldDB" id="A0A1S8M2I1"/>
<keyword evidence="4" id="KW-1185">Reference proteome</keyword>
<geneLocation type="plasmid" evidence="3 4">
    <name>p330</name>
</geneLocation>
<feature type="compositionally biased region" description="Basic and acidic residues" evidence="1">
    <location>
        <begin position="88"/>
        <end position="114"/>
    </location>
</feature>
<evidence type="ECO:0000313" key="3">
    <source>
        <dbReference type="EMBL" id="URZ13956.1"/>
    </source>
</evidence>